<dbReference type="Proteomes" id="UP000460142">
    <property type="component" value="Unassembled WGS sequence"/>
</dbReference>
<dbReference type="GO" id="GO:0000266">
    <property type="term" value="P:mitochondrial fission"/>
    <property type="evidence" value="ECO:0007669"/>
    <property type="project" value="TreeGrafter"/>
</dbReference>
<comment type="caution">
    <text evidence="4">The sequence shown here is derived from an EMBL/GenBank/DDBJ whole genome shotgun (WGS) entry which is preliminary data.</text>
</comment>
<evidence type="ECO:0000256" key="1">
    <source>
        <dbReference type="ARBA" id="ARBA00007409"/>
    </source>
</evidence>
<dbReference type="GO" id="GO:0008053">
    <property type="term" value="P:mitochondrial fusion"/>
    <property type="evidence" value="ECO:0007669"/>
    <property type="project" value="TreeGrafter"/>
</dbReference>
<reference evidence="5" key="2">
    <citation type="submission" date="2017-01" db="EMBL/GenBank/DDBJ databases">
        <authorList>
            <person name="Poblete-Castro I."/>
        </authorList>
    </citation>
    <scope>NUCLEOTIDE SEQUENCE [LARGE SCALE GENOMIC DNA]</scope>
    <source>
        <strain evidence="5">DSM 18361 / CCUG 53116 / MT1</strain>
    </source>
</reference>
<organism evidence="4 5">
    <name type="scientific">Pseudomonas reinekei</name>
    <dbReference type="NCBI Taxonomy" id="395598"/>
    <lineage>
        <taxon>Bacteria</taxon>
        <taxon>Pseudomonadati</taxon>
        <taxon>Pseudomonadota</taxon>
        <taxon>Gammaproteobacteria</taxon>
        <taxon>Pseudomonadales</taxon>
        <taxon>Pseudomonadaceae</taxon>
        <taxon>Pseudomonas</taxon>
    </lineage>
</organism>
<dbReference type="InterPro" id="IPR036282">
    <property type="entry name" value="Glutathione-S-Trfase_C_sf"/>
</dbReference>
<dbReference type="InterPro" id="IPR010987">
    <property type="entry name" value="Glutathione-S-Trfase_C-like"/>
</dbReference>
<feature type="domain" description="GST C-terminal" evidence="2">
    <location>
        <begin position="190"/>
        <end position="327"/>
    </location>
</feature>
<evidence type="ECO:0000313" key="6">
    <source>
        <dbReference type="Proteomes" id="UP000460142"/>
    </source>
</evidence>
<evidence type="ECO:0000313" key="5">
    <source>
        <dbReference type="Proteomes" id="UP000186756"/>
    </source>
</evidence>
<dbReference type="Pfam" id="PF00043">
    <property type="entry name" value="GST_C"/>
    <property type="match status" value="1"/>
</dbReference>
<dbReference type="OrthoDB" id="8838912at2"/>
<evidence type="ECO:0000259" key="2">
    <source>
        <dbReference type="PROSITE" id="PS50405"/>
    </source>
</evidence>
<gene>
    <name evidence="4" type="ORF">BVK86_04170</name>
    <name evidence="3" type="ORF">F7R15_04180</name>
</gene>
<dbReference type="Gene3D" id="1.20.1050.10">
    <property type="match status" value="1"/>
</dbReference>
<keyword evidence="5" id="KW-1185">Reference proteome</keyword>
<dbReference type="PROSITE" id="PS50405">
    <property type="entry name" value="GST_CTER"/>
    <property type="match status" value="1"/>
</dbReference>
<name>A0A1Q9X3D2_PSERE</name>
<dbReference type="Proteomes" id="UP000186756">
    <property type="component" value="Unassembled WGS sequence"/>
</dbReference>
<sequence>MAAAVRVGMLDPWRSTLVGDEPEPRFELFHAASSLCSQKVRTVLHEKQLSYRSNDLIILCSMGADGVIAAEHYNPSYVRLRLIAGKEMGQALVNGYSGRTSVETEGFDPCAVPLLIDYVAGRVIADSKRICCYLDGVSREPLQLLPVHGEAHAQAMRQVSIVDRLPNAALLYGFHPDADHRPDSLKSVMETVYDYKVIALLALAAANAGDAGLVEAYHAKIAKESGGKKVCRDAAFQRAARQDASDLLMVLEQSLGAQSFPYLKGDEFSLADVVWGVNLIRMAYLGLASLWENMPKVTRYFEALTQRPSLCREAIGASIDSLPPSEYFAGLSDCSAR</sequence>
<dbReference type="Pfam" id="PF13409">
    <property type="entry name" value="GST_N_2"/>
    <property type="match status" value="1"/>
</dbReference>
<evidence type="ECO:0000313" key="3">
    <source>
        <dbReference type="EMBL" id="KAB0488137.1"/>
    </source>
</evidence>
<proteinExistence type="inferred from homology"/>
<reference evidence="3 6" key="3">
    <citation type="submission" date="2019-09" db="EMBL/GenBank/DDBJ databases">
        <title>Draft genome sequences of 48 bacterial type strains from the CCUG.</title>
        <authorList>
            <person name="Tunovic T."/>
            <person name="Pineiro-Iglesias B."/>
            <person name="Unosson C."/>
            <person name="Inganas E."/>
            <person name="Ohlen M."/>
            <person name="Cardew S."/>
            <person name="Jensie-Markopoulos S."/>
            <person name="Salva-Serra F."/>
            <person name="Jaen-Luchoro D."/>
            <person name="Karlsson R."/>
            <person name="Svensson-Stadler L."/>
            <person name="Chun J."/>
            <person name="Moore E."/>
        </authorList>
    </citation>
    <scope>NUCLEOTIDE SEQUENCE [LARGE SCALE GENOMIC DNA]</scope>
    <source>
        <strain evidence="3 6">CCUG 53116</strain>
    </source>
</reference>
<dbReference type="Gene3D" id="3.40.30.10">
    <property type="entry name" value="Glutaredoxin"/>
    <property type="match status" value="1"/>
</dbReference>
<dbReference type="AlphaFoldDB" id="A0A1Q9X3D2"/>
<dbReference type="EMBL" id="VZPS01000002">
    <property type="protein sequence ID" value="KAB0488137.1"/>
    <property type="molecule type" value="Genomic_DNA"/>
</dbReference>
<keyword evidence="4" id="KW-0808">Transferase</keyword>
<dbReference type="SUPFAM" id="SSF47616">
    <property type="entry name" value="GST C-terminal domain-like"/>
    <property type="match status" value="1"/>
</dbReference>
<dbReference type="EMBL" id="MSTQ01000002">
    <property type="protein sequence ID" value="OLU05568.1"/>
    <property type="molecule type" value="Genomic_DNA"/>
</dbReference>
<dbReference type="InterPro" id="IPR004045">
    <property type="entry name" value="Glutathione_S-Trfase_N"/>
</dbReference>
<reference evidence="4" key="1">
    <citation type="submission" date="2017-01" db="EMBL/GenBank/DDBJ databases">
        <authorList>
            <person name="Mah S.A."/>
            <person name="Swanson W.J."/>
            <person name="Moy G.W."/>
            <person name="Vacquier V.D."/>
        </authorList>
    </citation>
    <scope>NUCLEOTIDE SEQUENCE [LARGE SCALE GENOMIC DNA]</scope>
    <source>
        <strain evidence="4">MT1</strain>
    </source>
</reference>
<dbReference type="GO" id="GO:0016740">
    <property type="term" value="F:transferase activity"/>
    <property type="evidence" value="ECO:0007669"/>
    <property type="project" value="UniProtKB-KW"/>
</dbReference>
<protein>
    <submittedName>
        <fullName evidence="3 4">Glutathione S-transferase</fullName>
    </submittedName>
</protein>
<comment type="similarity">
    <text evidence="1">Belongs to the GST superfamily.</text>
</comment>
<dbReference type="CDD" id="cd00570">
    <property type="entry name" value="GST_N_family"/>
    <property type="match status" value="1"/>
</dbReference>
<evidence type="ECO:0000313" key="4">
    <source>
        <dbReference type="EMBL" id="OLU05568.1"/>
    </source>
</evidence>
<dbReference type="InterPro" id="IPR004046">
    <property type="entry name" value="GST_C"/>
</dbReference>
<dbReference type="PANTHER" id="PTHR44188">
    <property type="entry name" value="GDAP1, ISOFORM A"/>
    <property type="match status" value="1"/>
</dbReference>
<dbReference type="GO" id="GO:0006626">
    <property type="term" value="P:protein targeting to mitochondrion"/>
    <property type="evidence" value="ECO:0007669"/>
    <property type="project" value="TreeGrafter"/>
</dbReference>
<dbReference type="PANTHER" id="PTHR44188:SF1">
    <property type="entry name" value="GDAP1, ISOFORM A"/>
    <property type="match status" value="1"/>
</dbReference>
<accession>A0A1Q9X3D2</accession>